<gene>
    <name evidence="7" type="primary">LOC110218390</name>
</gene>
<dbReference type="PANTHER" id="PTHR22803">
    <property type="entry name" value="MANNOSE, PHOSPHOLIPASE, LECTIN RECEPTOR RELATED"/>
    <property type="match status" value="1"/>
</dbReference>
<feature type="compositionally biased region" description="Acidic residues" evidence="3">
    <location>
        <begin position="1"/>
        <end position="17"/>
    </location>
</feature>
<proteinExistence type="predicted"/>
<dbReference type="SMART" id="SM00034">
    <property type="entry name" value="CLECT"/>
    <property type="match status" value="1"/>
</dbReference>
<dbReference type="InterPro" id="IPR050111">
    <property type="entry name" value="C-type_lectin/snaclec_domain"/>
</dbReference>
<dbReference type="Pfam" id="PF00059">
    <property type="entry name" value="Lectin_C"/>
    <property type="match status" value="1"/>
</dbReference>
<keyword evidence="2" id="KW-0175">Coiled coil</keyword>
<protein>
    <submittedName>
        <fullName evidence="7">C-type lectin domain family 4 member K-like</fullName>
    </submittedName>
</protein>
<reference evidence="7" key="1">
    <citation type="submission" date="2025-08" db="UniProtKB">
        <authorList>
            <consortium name="RefSeq"/>
        </authorList>
    </citation>
    <scope>IDENTIFICATION</scope>
    <source>
        <tissue evidence="7">Spleen</tissue>
    </source>
</reference>
<dbReference type="KEGG" id="pcw:110218390"/>
<keyword evidence="4" id="KW-0812">Transmembrane</keyword>
<dbReference type="Proteomes" id="UP000515140">
    <property type="component" value="Unplaced"/>
</dbReference>
<dbReference type="CDD" id="cd03590">
    <property type="entry name" value="CLECT_DC-SIGN_like"/>
    <property type="match status" value="1"/>
</dbReference>
<dbReference type="PROSITE" id="PS50041">
    <property type="entry name" value="C_TYPE_LECTIN_2"/>
    <property type="match status" value="1"/>
</dbReference>
<feature type="coiled-coil region" evidence="2">
    <location>
        <begin position="112"/>
        <end position="236"/>
    </location>
</feature>
<keyword evidence="4" id="KW-0472">Membrane</keyword>
<organism evidence="6 7">
    <name type="scientific">Phascolarctos cinereus</name>
    <name type="common">Koala</name>
    <dbReference type="NCBI Taxonomy" id="38626"/>
    <lineage>
        <taxon>Eukaryota</taxon>
        <taxon>Metazoa</taxon>
        <taxon>Chordata</taxon>
        <taxon>Craniata</taxon>
        <taxon>Vertebrata</taxon>
        <taxon>Euteleostomi</taxon>
        <taxon>Mammalia</taxon>
        <taxon>Metatheria</taxon>
        <taxon>Diprotodontia</taxon>
        <taxon>Phascolarctidae</taxon>
        <taxon>Phascolarctos</taxon>
    </lineage>
</organism>
<dbReference type="RefSeq" id="XP_020856723.1">
    <property type="nucleotide sequence ID" value="XM_021001064.1"/>
</dbReference>
<sequence length="420" mass="47168">MNRMDEEDMEGQEDEERMEGQGGQEAHFSALDQCISLWPRGLFSKKDVPSFFRKPKTVRGSLILLAVSSFLVVLTVYPQMLSKIADIQTSIQMLKGVLETAPPQAQMLSTYLGNASAKIEEVKKGLKNASDQIQMANNNEKNASAEIQMLKKGLENASAQTHMANRNLKNGSDEIKKLKKDLESTNALNSEVQRLRRGLEKANEEIQKIMGRLVNTSSLNAAVQDLKEQVENLTAQQCQQGPRDPSTLGSLLQLIIQGWHFYEGKAYYFSDTKMTWEEAEHFCVAHNSHLASVTSDGEQEFLSKRTNGVYHWIGLTDKNTEGTWQWVDGTPYNESQAFWNKNQPDNWHYEKGLKEDCVHTQVKWNDMLCDQPYPWICQKVPELPGSTPGCGQAHHLSPILPHRATNDSGTVPGSASSIRT</sequence>
<evidence type="ECO:0000256" key="3">
    <source>
        <dbReference type="SAM" id="MobiDB-lite"/>
    </source>
</evidence>
<dbReference type="GeneID" id="110218390"/>
<dbReference type="InterPro" id="IPR033989">
    <property type="entry name" value="CD209-like_CTLD"/>
</dbReference>
<feature type="region of interest" description="Disordered" evidence="3">
    <location>
        <begin position="1"/>
        <end position="24"/>
    </location>
</feature>
<evidence type="ECO:0000256" key="2">
    <source>
        <dbReference type="SAM" id="Coils"/>
    </source>
</evidence>
<dbReference type="Gene3D" id="1.20.5.170">
    <property type="match status" value="1"/>
</dbReference>
<dbReference type="Gene3D" id="3.10.100.10">
    <property type="entry name" value="Mannose-Binding Protein A, subunit A"/>
    <property type="match status" value="1"/>
</dbReference>
<feature type="compositionally biased region" description="Polar residues" evidence="3">
    <location>
        <begin position="406"/>
        <end position="420"/>
    </location>
</feature>
<evidence type="ECO:0000313" key="7">
    <source>
        <dbReference type="RefSeq" id="XP_020856723.1"/>
    </source>
</evidence>
<name>A0A6P5LFS3_PHACI</name>
<keyword evidence="6" id="KW-1185">Reference proteome</keyword>
<feature type="domain" description="C-type lectin" evidence="5">
    <location>
        <begin position="262"/>
        <end position="378"/>
    </location>
</feature>
<evidence type="ECO:0000256" key="4">
    <source>
        <dbReference type="SAM" id="Phobius"/>
    </source>
</evidence>
<feature type="transmembrane region" description="Helical" evidence="4">
    <location>
        <begin position="62"/>
        <end position="80"/>
    </location>
</feature>
<dbReference type="InParanoid" id="A0A6P5LFS3"/>
<evidence type="ECO:0000259" key="5">
    <source>
        <dbReference type="PROSITE" id="PS50041"/>
    </source>
</evidence>
<keyword evidence="4" id="KW-1133">Transmembrane helix</keyword>
<evidence type="ECO:0000313" key="6">
    <source>
        <dbReference type="Proteomes" id="UP000515140"/>
    </source>
</evidence>
<dbReference type="InterPro" id="IPR001304">
    <property type="entry name" value="C-type_lectin-like"/>
</dbReference>
<dbReference type="InterPro" id="IPR016187">
    <property type="entry name" value="CTDL_fold"/>
</dbReference>
<accession>A0A6P5LFS3</accession>
<feature type="region of interest" description="Disordered" evidence="3">
    <location>
        <begin position="387"/>
        <end position="420"/>
    </location>
</feature>
<keyword evidence="1" id="KW-0430">Lectin</keyword>
<dbReference type="InterPro" id="IPR016186">
    <property type="entry name" value="C-type_lectin-like/link_sf"/>
</dbReference>
<dbReference type="AlphaFoldDB" id="A0A6P5LFS3"/>
<dbReference type="GO" id="GO:0030246">
    <property type="term" value="F:carbohydrate binding"/>
    <property type="evidence" value="ECO:0007669"/>
    <property type="project" value="UniProtKB-KW"/>
</dbReference>
<dbReference type="SUPFAM" id="SSF56436">
    <property type="entry name" value="C-type lectin-like"/>
    <property type="match status" value="1"/>
</dbReference>
<evidence type="ECO:0000256" key="1">
    <source>
        <dbReference type="ARBA" id="ARBA00022734"/>
    </source>
</evidence>